<dbReference type="Proteomes" id="UP001611383">
    <property type="component" value="Chromosome"/>
</dbReference>
<name>A0ABY9WP79_9BACT</name>
<keyword evidence="2" id="KW-1185">Reference proteome</keyword>
<protein>
    <recommendedName>
        <fullName evidence="3">Lipoprotein</fullName>
    </recommendedName>
</protein>
<evidence type="ECO:0000313" key="1">
    <source>
        <dbReference type="EMBL" id="WNG45408.1"/>
    </source>
</evidence>
<accession>A0ABY9WP79</accession>
<organism evidence="1 2">
    <name type="scientific">Archangium minus</name>
    <dbReference type="NCBI Taxonomy" id="83450"/>
    <lineage>
        <taxon>Bacteria</taxon>
        <taxon>Pseudomonadati</taxon>
        <taxon>Myxococcota</taxon>
        <taxon>Myxococcia</taxon>
        <taxon>Myxococcales</taxon>
        <taxon>Cystobacterineae</taxon>
        <taxon>Archangiaceae</taxon>
        <taxon>Archangium</taxon>
    </lineage>
</organism>
<dbReference type="EMBL" id="CP043494">
    <property type="protein sequence ID" value="WNG45408.1"/>
    <property type="molecule type" value="Genomic_DNA"/>
</dbReference>
<reference evidence="1 2" key="1">
    <citation type="submission" date="2019-08" db="EMBL/GenBank/DDBJ databases">
        <title>Archangium and Cystobacter genomes.</title>
        <authorList>
            <person name="Chen I.-C.K."/>
            <person name="Wielgoss S."/>
        </authorList>
    </citation>
    <scope>NUCLEOTIDE SEQUENCE [LARGE SCALE GENOMIC DNA]</scope>
    <source>
        <strain evidence="1 2">Cbm 6</strain>
    </source>
</reference>
<evidence type="ECO:0008006" key="3">
    <source>
        <dbReference type="Google" id="ProtNLM"/>
    </source>
</evidence>
<proteinExistence type="predicted"/>
<sequence>MSLIFTNSQAKNGQKTTLNFEQNVMERYAVLAGFDASFGSDDHEVKSLKAAVDFPLNNNLPSSTLEVTATVSITDDSGHNGGGTLYIMGMGRTKDDGCQFKQQTWKPGDSEVKVTIDKQPVPMDNAWVFIKGFELNYGKRTDHHVQTISVDAGNSTLSLSSVKDTTGDSYSWTIIFNPSLVMNDNSGNGLSNDSFLDLVVMAAPVGATSGQVRVQSGAPSVA</sequence>
<gene>
    <name evidence="1" type="ORF">F0U60_15830</name>
</gene>
<evidence type="ECO:0000313" key="2">
    <source>
        <dbReference type="Proteomes" id="UP001611383"/>
    </source>
</evidence>
<dbReference type="RefSeq" id="WP_395820157.1">
    <property type="nucleotide sequence ID" value="NZ_CP043494.1"/>
</dbReference>